<dbReference type="Proteomes" id="UP000812966">
    <property type="component" value="Unassembled WGS sequence"/>
</dbReference>
<evidence type="ECO:0000313" key="2">
    <source>
        <dbReference type="EMBL" id="KAG7532027.1"/>
    </source>
</evidence>
<proteinExistence type="predicted"/>
<sequence length="453" mass="50493">MTSDSASADSAAPDYDSSESSSSASESELSSYASDIGIPSAASRAIGENDLIMGLIYDHVPKHKGSDILNGMLLSKRRFWSIAAKLYRLCSPSILSTIYDRGCPMDRFIRYCGLVEIMREPQTRKRLPVELDNHVSRIRRNRAQAPNVEAIEPTVGSLYRAKHYVACDAIGRGIMVERSSDNLELVIQPFTRSDGVHDHVELAEATCSTLIELAIIQGGTHLTSKEFKHILKTVDLASGYPTNNPFVNLRSLSLRWSAGLRYDTHEGIALKDVDVLLELCPELQVFRCRLICEDSIQATTSRLDKTFSTAKAMHDIHIETSGQLVEYLSAMARFPKATLISNPGPGKRLNEIVMGKIGIPELSYRPMLQYLVLGACPDVTDRADPYAIARVIQRMLPRQCVVSFKEESGSRHDWWEAIKSTLRLLVKEHAPQPRVYEPMTPEELAEALMMKKG</sequence>
<dbReference type="AlphaFoldDB" id="A0A8K0NQE3"/>
<keyword evidence="3" id="KW-1185">Reference proteome</keyword>
<dbReference type="EMBL" id="JABELV010000076">
    <property type="protein sequence ID" value="KAG7532027.1"/>
    <property type="molecule type" value="Genomic_DNA"/>
</dbReference>
<organism evidence="2 3">
    <name type="scientific">Filobasidium floriforme</name>
    <dbReference type="NCBI Taxonomy" id="5210"/>
    <lineage>
        <taxon>Eukaryota</taxon>
        <taxon>Fungi</taxon>
        <taxon>Dikarya</taxon>
        <taxon>Basidiomycota</taxon>
        <taxon>Agaricomycotina</taxon>
        <taxon>Tremellomycetes</taxon>
        <taxon>Filobasidiales</taxon>
        <taxon>Filobasidiaceae</taxon>
        <taxon>Filobasidium</taxon>
    </lineage>
</organism>
<comment type="caution">
    <text evidence="2">The sequence shown here is derived from an EMBL/GenBank/DDBJ whole genome shotgun (WGS) entry which is preliminary data.</text>
</comment>
<protein>
    <submittedName>
        <fullName evidence="2">Uncharacterized protein</fullName>
    </submittedName>
</protein>
<evidence type="ECO:0000256" key="1">
    <source>
        <dbReference type="SAM" id="MobiDB-lite"/>
    </source>
</evidence>
<gene>
    <name evidence="2" type="ORF">FFLO_03902</name>
</gene>
<accession>A0A8K0NQE3</accession>
<feature type="region of interest" description="Disordered" evidence="1">
    <location>
        <begin position="1"/>
        <end position="26"/>
    </location>
</feature>
<evidence type="ECO:0000313" key="3">
    <source>
        <dbReference type="Proteomes" id="UP000812966"/>
    </source>
</evidence>
<name>A0A8K0NQE3_9TREE</name>
<reference evidence="2" key="1">
    <citation type="submission" date="2020-04" db="EMBL/GenBank/DDBJ databases">
        <title>Analysis of mating type loci in Filobasidium floriforme.</title>
        <authorList>
            <person name="Nowrousian M."/>
        </authorList>
    </citation>
    <scope>NUCLEOTIDE SEQUENCE</scope>
    <source>
        <strain evidence="2">CBS 6242</strain>
    </source>
</reference>